<dbReference type="Proteomes" id="UP000269883">
    <property type="component" value="Chromosome"/>
</dbReference>
<evidence type="ECO:0000313" key="2">
    <source>
        <dbReference type="Proteomes" id="UP000269883"/>
    </source>
</evidence>
<accession>A0A2Z6AXS5</accession>
<dbReference type="EMBL" id="AP017378">
    <property type="protein sequence ID" value="BBD08010.1"/>
    <property type="molecule type" value="Genomic_DNA"/>
</dbReference>
<dbReference type="KEGG" id="dfl:DFE_1284"/>
<organism evidence="1 2">
    <name type="scientific">Desulfovibrio ferrophilus</name>
    <dbReference type="NCBI Taxonomy" id="241368"/>
    <lineage>
        <taxon>Bacteria</taxon>
        <taxon>Pseudomonadati</taxon>
        <taxon>Thermodesulfobacteriota</taxon>
        <taxon>Desulfovibrionia</taxon>
        <taxon>Desulfovibrionales</taxon>
        <taxon>Desulfovibrionaceae</taxon>
        <taxon>Desulfovibrio</taxon>
    </lineage>
</organism>
<reference evidence="1 2" key="1">
    <citation type="journal article" date="2018" name="Sci. Adv.">
        <title>Multi-heme cytochromes provide a pathway for survival in energy-limited environments.</title>
        <authorList>
            <person name="Deng X."/>
            <person name="Dohmae N."/>
            <person name="Nealson K.H."/>
            <person name="Hashimoto K."/>
            <person name="Okamoto A."/>
        </authorList>
    </citation>
    <scope>NUCLEOTIDE SEQUENCE [LARGE SCALE GENOMIC DNA]</scope>
    <source>
        <strain evidence="1 2">IS5</strain>
    </source>
</reference>
<evidence type="ECO:0008006" key="3">
    <source>
        <dbReference type="Google" id="ProtNLM"/>
    </source>
</evidence>
<proteinExistence type="predicted"/>
<name>A0A2Z6AXS5_9BACT</name>
<sequence>MKKALVTLDLDHVASRFDLTAEVWIGQVGPDSSPKGKTLVLSSASADELCKLILTEKAEIVVTGAIEYKFYDYLEWKGVTVYDSVVGHLDAVVEALDAETLTQGDILDFEAKAL</sequence>
<keyword evidence="2" id="KW-1185">Reference proteome</keyword>
<dbReference type="OrthoDB" id="5457537at2"/>
<gene>
    <name evidence="1" type="ORF">DFE_1284</name>
</gene>
<dbReference type="SUPFAM" id="SSF53146">
    <property type="entry name" value="Nitrogenase accessory factor-like"/>
    <property type="match status" value="1"/>
</dbReference>
<evidence type="ECO:0000313" key="1">
    <source>
        <dbReference type="EMBL" id="BBD08010.1"/>
    </source>
</evidence>
<dbReference type="RefSeq" id="WP_126377756.1">
    <property type="nucleotide sequence ID" value="NZ_AP017378.1"/>
</dbReference>
<dbReference type="InterPro" id="IPR036105">
    <property type="entry name" value="DiNase_FeMo-co_biosyn_sf"/>
</dbReference>
<dbReference type="AlphaFoldDB" id="A0A2Z6AXS5"/>
<protein>
    <recommendedName>
        <fullName evidence="3">Dinitrogenase iron-molybdenum cofactor biosynthesis domain-containing protein</fullName>
    </recommendedName>
</protein>
<dbReference type="Gene3D" id="3.30.420.130">
    <property type="entry name" value="Dinitrogenase iron-molybdenum cofactor biosynthesis domain"/>
    <property type="match status" value="1"/>
</dbReference>